<accession>A0A6C0IVR1</accession>
<name>A0A6C0IVR1_9ZZZZ</name>
<feature type="compositionally biased region" description="Basic residues" evidence="1">
    <location>
        <begin position="212"/>
        <end position="248"/>
    </location>
</feature>
<feature type="region of interest" description="Disordered" evidence="1">
    <location>
        <begin position="146"/>
        <end position="248"/>
    </location>
</feature>
<proteinExistence type="predicted"/>
<organism evidence="2">
    <name type="scientific">viral metagenome</name>
    <dbReference type="NCBI Taxonomy" id="1070528"/>
    <lineage>
        <taxon>unclassified sequences</taxon>
        <taxon>metagenomes</taxon>
        <taxon>organismal metagenomes</taxon>
    </lineage>
</organism>
<protein>
    <submittedName>
        <fullName evidence="2">Uncharacterized protein</fullName>
    </submittedName>
</protein>
<evidence type="ECO:0000256" key="1">
    <source>
        <dbReference type="SAM" id="MobiDB-lite"/>
    </source>
</evidence>
<evidence type="ECO:0000313" key="2">
    <source>
        <dbReference type="EMBL" id="QHT95623.1"/>
    </source>
</evidence>
<reference evidence="2" key="1">
    <citation type="journal article" date="2020" name="Nature">
        <title>Giant virus diversity and host interactions through global metagenomics.</title>
        <authorList>
            <person name="Schulz F."/>
            <person name="Roux S."/>
            <person name="Paez-Espino D."/>
            <person name="Jungbluth S."/>
            <person name="Walsh D.A."/>
            <person name="Denef V.J."/>
            <person name="McMahon K.D."/>
            <person name="Konstantinidis K.T."/>
            <person name="Eloe-Fadrosh E.A."/>
            <person name="Kyrpides N.C."/>
            <person name="Woyke T."/>
        </authorList>
    </citation>
    <scope>NUCLEOTIDE SEQUENCE</scope>
    <source>
        <strain evidence="2">GVMAG-M-3300024261-8</strain>
    </source>
</reference>
<feature type="compositionally biased region" description="Acidic residues" evidence="1">
    <location>
        <begin position="192"/>
        <end position="201"/>
    </location>
</feature>
<dbReference type="EMBL" id="MN740243">
    <property type="protein sequence ID" value="QHT95623.1"/>
    <property type="molecule type" value="Genomic_DNA"/>
</dbReference>
<sequence>MYIIPAGTTLYRGDSNFTDITHPELLKGDYKFFTPDAEYADKYGIVFEFKTKNELRLVAMDDISEQFFTDAPKEIQDILEDNYGYSSNKRDSVEEKDYKVSQYVCKQGYQGYAANTMESKGFDDALNAEIIICNAEEHLERIQRTTHENKIQSKRDELHMRRTERDRVGPRKKAKRDTDDRVKPPSMGNLFGDDEDDEDDDSFVRGSLFGGKTKKSTKKKKSKKKQTKKKKAKTQKKRKSKKSKTGKK</sequence>
<dbReference type="AlphaFoldDB" id="A0A6C0IVR1"/>
<feature type="compositionally biased region" description="Basic and acidic residues" evidence="1">
    <location>
        <begin position="146"/>
        <end position="169"/>
    </location>
</feature>